<evidence type="ECO:0000256" key="3">
    <source>
        <dbReference type="ARBA" id="ARBA00022490"/>
    </source>
</evidence>
<keyword evidence="4 10" id="KW-0436">Ligase</keyword>
<dbReference type="GO" id="GO:0006420">
    <property type="term" value="P:arginyl-tRNA aminoacylation"/>
    <property type="evidence" value="ECO:0007669"/>
    <property type="project" value="UniProtKB-UniRule"/>
</dbReference>
<dbReference type="Pfam" id="PF00750">
    <property type="entry name" value="tRNA-synt_1d"/>
    <property type="match status" value="2"/>
</dbReference>
<dbReference type="GO" id="GO:0004814">
    <property type="term" value="F:arginine-tRNA ligase activity"/>
    <property type="evidence" value="ECO:0007669"/>
    <property type="project" value="UniProtKB-UniRule"/>
</dbReference>
<dbReference type="InterPro" id="IPR035684">
    <property type="entry name" value="ArgRS_core"/>
</dbReference>
<evidence type="ECO:0000259" key="13">
    <source>
        <dbReference type="SMART" id="SM01016"/>
    </source>
</evidence>
<evidence type="ECO:0000256" key="5">
    <source>
        <dbReference type="ARBA" id="ARBA00022741"/>
    </source>
</evidence>
<dbReference type="SUPFAM" id="SSF47323">
    <property type="entry name" value="Anticodon-binding domain of a subclass of class I aminoacyl-tRNA synthetases"/>
    <property type="match status" value="1"/>
</dbReference>
<name>A0A6J4I3X0_9ACTN</name>
<evidence type="ECO:0000313" key="14">
    <source>
        <dbReference type="EMBL" id="CAA9241732.1"/>
    </source>
</evidence>
<evidence type="ECO:0000256" key="6">
    <source>
        <dbReference type="ARBA" id="ARBA00022840"/>
    </source>
</evidence>
<comment type="subunit">
    <text evidence="10">Monomer.</text>
</comment>
<dbReference type="InterPro" id="IPR014729">
    <property type="entry name" value="Rossmann-like_a/b/a_fold"/>
</dbReference>
<dbReference type="PRINTS" id="PR01038">
    <property type="entry name" value="TRNASYNTHARG"/>
</dbReference>
<dbReference type="SMART" id="SM01016">
    <property type="entry name" value="Arg_tRNA_synt_N"/>
    <property type="match status" value="1"/>
</dbReference>
<dbReference type="AlphaFoldDB" id="A0A6J4I3X0"/>
<proteinExistence type="inferred from homology"/>
<dbReference type="GO" id="GO:0005737">
    <property type="term" value="C:cytoplasm"/>
    <property type="evidence" value="ECO:0007669"/>
    <property type="project" value="UniProtKB-SubCell"/>
</dbReference>
<feature type="domain" description="DALR anticodon binding" evidence="12">
    <location>
        <begin position="413"/>
        <end position="535"/>
    </location>
</feature>
<keyword evidence="8 10" id="KW-0030">Aminoacyl-tRNA synthetase</keyword>
<dbReference type="GO" id="GO:0005524">
    <property type="term" value="F:ATP binding"/>
    <property type="evidence" value="ECO:0007669"/>
    <property type="project" value="UniProtKB-UniRule"/>
</dbReference>
<comment type="caution">
    <text evidence="10">Lacks conserved residue(s) required for the propagation of feature annotation.</text>
</comment>
<dbReference type="HAMAP" id="MF_00123">
    <property type="entry name" value="Arg_tRNA_synth"/>
    <property type="match status" value="1"/>
</dbReference>
<dbReference type="InterPro" id="IPR009080">
    <property type="entry name" value="tRNAsynth_Ia_anticodon-bd"/>
</dbReference>
<keyword evidence="5 10" id="KW-0547">Nucleotide-binding</keyword>
<dbReference type="FunFam" id="1.10.730.10:FF:000008">
    <property type="entry name" value="Arginine--tRNA ligase"/>
    <property type="match status" value="1"/>
</dbReference>
<dbReference type="Gene3D" id="3.40.50.620">
    <property type="entry name" value="HUPs"/>
    <property type="match status" value="1"/>
</dbReference>
<dbReference type="InterPro" id="IPR005148">
    <property type="entry name" value="Arg-tRNA-synth_N"/>
</dbReference>
<dbReference type="Gene3D" id="1.10.730.10">
    <property type="entry name" value="Isoleucyl-tRNA Synthetase, Domain 1"/>
    <property type="match status" value="1"/>
</dbReference>
<evidence type="ECO:0000256" key="4">
    <source>
        <dbReference type="ARBA" id="ARBA00022598"/>
    </source>
</evidence>
<dbReference type="SUPFAM" id="SSF52374">
    <property type="entry name" value="Nucleotidylyl transferase"/>
    <property type="match status" value="1"/>
</dbReference>
<organism evidence="14">
    <name type="scientific">uncultured Acidimicrobiales bacterium</name>
    <dbReference type="NCBI Taxonomy" id="310071"/>
    <lineage>
        <taxon>Bacteria</taxon>
        <taxon>Bacillati</taxon>
        <taxon>Actinomycetota</taxon>
        <taxon>Acidimicrobiia</taxon>
        <taxon>Acidimicrobiales</taxon>
        <taxon>environmental samples</taxon>
    </lineage>
</organism>
<dbReference type="PANTHER" id="PTHR11956:SF5">
    <property type="entry name" value="ARGININE--TRNA LIGASE, CYTOPLASMIC"/>
    <property type="match status" value="1"/>
</dbReference>
<dbReference type="Pfam" id="PF05746">
    <property type="entry name" value="DALR_1"/>
    <property type="match status" value="1"/>
</dbReference>
<keyword evidence="3 10" id="KW-0963">Cytoplasm</keyword>
<reference evidence="14" key="1">
    <citation type="submission" date="2020-02" db="EMBL/GenBank/DDBJ databases">
        <authorList>
            <person name="Meier V. D."/>
        </authorList>
    </citation>
    <scope>NUCLEOTIDE SEQUENCE</scope>
    <source>
        <strain evidence="14">AVDCRST_MAG10</strain>
    </source>
</reference>
<accession>A0A6J4I3X0</accession>
<evidence type="ECO:0000259" key="12">
    <source>
        <dbReference type="SMART" id="SM00836"/>
    </source>
</evidence>
<evidence type="ECO:0000256" key="9">
    <source>
        <dbReference type="ARBA" id="ARBA00049339"/>
    </source>
</evidence>
<dbReference type="InterPro" id="IPR001278">
    <property type="entry name" value="Arg-tRNA-ligase"/>
</dbReference>
<evidence type="ECO:0000256" key="2">
    <source>
        <dbReference type="ARBA" id="ARBA00005594"/>
    </source>
</evidence>
<dbReference type="InterPro" id="IPR008909">
    <property type="entry name" value="DALR_anticod-bd"/>
</dbReference>
<feature type="domain" description="Arginyl tRNA synthetase N-terminal" evidence="13">
    <location>
        <begin position="4"/>
        <end position="89"/>
    </location>
</feature>
<dbReference type="EC" id="6.1.1.19" evidence="10"/>
<gene>
    <name evidence="10" type="primary">argS</name>
    <name evidence="14" type="ORF">AVDCRST_MAG10-1633</name>
</gene>
<keyword evidence="7 10" id="KW-0648">Protein biosynthesis</keyword>
<comment type="subcellular location">
    <subcellularLocation>
        <location evidence="1 10">Cytoplasm</location>
    </subcellularLocation>
</comment>
<comment type="catalytic activity">
    <reaction evidence="9 10">
        <text>tRNA(Arg) + L-arginine + ATP = L-arginyl-tRNA(Arg) + AMP + diphosphate</text>
        <dbReference type="Rhea" id="RHEA:20301"/>
        <dbReference type="Rhea" id="RHEA-COMP:9658"/>
        <dbReference type="Rhea" id="RHEA-COMP:9673"/>
        <dbReference type="ChEBI" id="CHEBI:30616"/>
        <dbReference type="ChEBI" id="CHEBI:32682"/>
        <dbReference type="ChEBI" id="CHEBI:33019"/>
        <dbReference type="ChEBI" id="CHEBI:78442"/>
        <dbReference type="ChEBI" id="CHEBI:78513"/>
        <dbReference type="ChEBI" id="CHEBI:456215"/>
        <dbReference type="EC" id="6.1.1.19"/>
    </reaction>
</comment>
<dbReference type="Pfam" id="PF03485">
    <property type="entry name" value="Arg_tRNA_synt_N"/>
    <property type="match status" value="1"/>
</dbReference>
<evidence type="ECO:0000256" key="10">
    <source>
        <dbReference type="HAMAP-Rule" id="MF_00123"/>
    </source>
</evidence>
<evidence type="ECO:0000256" key="11">
    <source>
        <dbReference type="RuleBase" id="RU363038"/>
    </source>
</evidence>
<dbReference type="InterPro" id="IPR036695">
    <property type="entry name" value="Arg-tRNA-synth_N_sf"/>
</dbReference>
<keyword evidence="6 10" id="KW-0067">ATP-binding</keyword>
<dbReference type="SUPFAM" id="SSF55190">
    <property type="entry name" value="Arginyl-tRNA synthetase (ArgRS), N-terminal 'additional' domain"/>
    <property type="match status" value="1"/>
</dbReference>
<dbReference type="EMBL" id="CADCTB010000108">
    <property type="protein sequence ID" value="CAA9241732.1"/>
    <property type="molecule type" value="Genomic_DNA"/>
</dbReference>
<dbReference type="PANTHER" id="PTHR11956">
    <property type="entry name" value="ARGINYL-TRNA SYNTHETASE"/>
    <property type="match status" value="1"/>
</dbReference>
<sequence>MIQDILTSSLRGALVALGVDPVPDRIPVERSNRPELGDWSSSVALAAAKASGRKPRDLADELAARLGADPPAYVAEITVAGPGFVNFRLHDRWLHDVLTEVIEQGEEGYARYDLGHGERVNVEFVSANPTGPLHVGAGRWAVYGDALCRILERCGYGVHREYYVNDRGVQMGLLAASVAAAKAGRPTPEDGYKGQYISDWAAEMADDADPGAWAPQRAVADIQGALGALNVTFDTWFSEKSMVESGAIDAALTDLRASGLVYESDGATWLRTTDLGLAKDEVILKTGGEPTYLLGDLAYHRDKFTRGFTRLIDIWGADHHGHVARLKAGVRALGHDPDELEIVLGQLVTVERGGEVVRMGKRSGTFVELAEVVEEVGPDVARLTFLLQSIDTRQTFDLDAVVSKSMDNPVFYVQYAHARIASIGRVAGERNVPRYPLEMVDLSELTHPRELDLLRSLGELPEVVADACRTRAPHKVATWVRELAGRFHGFYHDCYVMGEGVSHEQTQARLWLVESTRIGLAIGLGLLGVSAPDSM</sequence>
<dbReference type="Gene3D" id="3.30.1360.70">
    <property type="entry name" value="Arginyl tRNA synthetase N-terminal domain"/>
    <property type="match status" value="1"/>
</dbReference>
<evidence type="ECO:0000256" key="1">
    <source>
        <dbReference type="ARBA" id="ARBA00004496"/>
    </source>
</evidence>
<dbReference type="CDD" id="cd00671">
    <property type="entry name" value="ArgRS_core"/>
    <property type="match status" value="1"/>
</dbReference>
<evidence type="ECO:0000256" key="8">
    <source>
        <dbReference type="ARBA" id="ARBA00023146"/>
    </source>
</evidence>
<comment type="similarity">
    <text evidence="2 10 11">Belongs to the class-I aminoacyl-tRNA synthetase family.</text>
</comment>
<evidence type="ECO:0000256" key="7">
    <source>
        <dbReference type="ARBA" id="ARBA00022917"/>
    </source>
</evidence>
<protein>
    <recommendedName>
        <fullName evidence="10">Arginine--tRNA ligase</fullName>
        <ecNumber evidence="10">6.1.1.19</ecNumber>
    </recommendedName>
    <alternativeName>
        <fullName evidence="10">Arginyl-tRNA synthetase</fullName>
        <shortName evidence="10">ArgRS</shortName>
    </alternativeName>
</protein>
<dbReference type="SMART" id="SM00836">
    <property type="entry name" value="DALR_1"/>
    <property type="match status" value="1"/>
</dbReference>